<name>A0A0B6ZSE7_9EUPU</name>
<protein>
    <submittedName>
        <fullName evidence="1">Uncharacterized protein</fullName>
    </submittedName>
</protein>
<gene>
    <name evidence="1" type="primary">ORF75538</name>
</gene>
<accession>A0A0B6ZSE7</accession>
<evidence type="ECO:0000313" key="1">
    <source>
        <dbReference type="EMBL" id="CEK70761.1"/>
    </source>
</evidence>
<dbReference type="AlphaFoldDB" id="A0A0B6ZSE7"/>
<reference evidence="1" key="1">
    <citation type="submission" date="2014-12" db="EMBL/GenBank/DDBJ databases">
        <title>Insight into the proteome of Arion vulgaris.</title>
        <authorList>
            <person name="Aradska J."/>
            <person name="Bulat T."/>
            <person name="Smidak R."/>
            <person name="Sarate P."/>
            <person name="Gangsoo J."/>
            <person name="Sialana F."/>
            <person name="Bilban M."/>
            <person name="Lubec G."/>
        </authorList>
    </citation>
    <scope>NUCLEOTIDE SEQUENCE</scope>
    <source>
        <tissue evidence="1">Skin</tissue>
    </source>
</reference>
<sequence length="82" mass="9670">MSTSPSYSFLQNRAQMTPQSDVYNIQDLQFSNAYMSPRLKSSYFKAALNMIYCCKLTYPVKQHKRKLHRPLCELLKTVKFIQ</sequence>
<organism evidence="1">
    <name type="scientific">Arion vulgaris</name>
    <dbReference type="NCBI Taxonomy" id="1028688"/>
    <lineage>
        <taxon>Eukaryota</taxon>
        <taxon>Metazoa</taxon>
        <taxon>Spiralia</taxon>
        <taxon>Lophotrochozoa</taxon>
        <taxon>Mollusca</taxon>
        <taxon>Gastropoda</taxon>
        <taxon>Heterobranchia</taxon>
        <taxon>Euthyneura</taxon>
        <taxon>Panpulmonata</taxon>
        <taxon>Eupulmonata</taxon>
        <taxon>Stylommatophora</taxon>
        <taxon>Helicina</taxon>
        <taxon>Arionoidea</taxon>
        <taxon>Arionidae</taxon>
        <taxon>Arion</taxon>
    </lineage>
</organism>
<proteinExistence type="predicted"/>
<dbReference type="EMBL" id="HACG01023896">
    <property type="protein sequence ID" value="CEK70761.1"/>
    <property type="molecule type" value="Transcribed_RNA"/>
</dbReference>